<dbReference type="EMBL" id="JAKIKS010000139">
    <property type="protein sequence ID" value="MCL1127251.1"/>
    <property type="molecule type" value="Genomic_DNA"/>
</dbReference>
<evidence type="ECO:0000313" key="1">
    <source>
        <dbReference type="EMBL" id="MCL1127251.1"/>
    </source>
</evidence>
<reference evidence="1 2" key="1">
    <citation type="submission" date="2022-01" db="EMBL/GenBank/DDBJ databases">
        <title>Whole genome-based taxonomy of the Shewanellaceae.</title>
        <authorList>
            <person name="Martin-Rodriguez A.J."/>
        </authorList>
    </citation>
    <scope>NUCLEOTIDE SEQUENCE [LARGE SCALE GENOMIC DNA]</scope>
    <source>
        <strain evidence="1 2">DSM 17177</strain>
    </source>
</reference>
<feature type="non-terminal residue" evidence="1">
    <location>
        <position position="1"/>
    </location>
</feature>
<protein>
    <submittedName>
        <fullName evidence="1">Transposase</fullName>
    </submittedName>
</protein>
<name>A0ABT0LJF1_9GAMM</name>
<sequence>RIIRNDKRGAISANAEQILNRLNIPAENWLKIITEFGTLFHGPVGTLQELSRYYEHLDKRRRHFSKCCQYMQVG</sequence>
<gene>
    <name evidence="1" type="ORF">L2764_22920</name>
</gene>
<accession>A0ABT0LJF1</accession>
<organism evidence="1 2">
    <name type="scientific">Shewanella surugensis</name>
    <dbReference type="NCBI Taxonomy" id="212020"/>
    <lineage>
        <taxon>Bacteria</taxon>
        <taxon>Pseudomonadati</taxon>
        <taxon>Pseudomonadota</taxon>
        <taxon>Gammaproteobacteria</taxon>
        <taxon>Alteromonadales</taxon>
        <taxon>Shewanellaceae</taxon>
        <taxon>Shewanella</taxon>
    </lineage>
</organism>
<dbReference type="Proteomes" id="UP001203423">
    <property type="component" value="Unassembled WGS sequence"/>
</dbReference>
<proteinExistence type="predicted"/>
<evidence type="ECO:0000313" key="2">
    <source>
        <dbReference type="Proteomes" id="UP001203423"/>
    </source>
</evidence>
<comment type="caution">
    <text evidence="1">The sequence shown here is derived from an EMBL/GenBank/DDBJ whole genome shotgun (WGS) entry which is preliminary data.</text>
</comment>
<keyword evidence="2" id="KW-1185">Reference proteome</keyword>